<proteinExistence type="predicted"/>
<sequence length="158" mass="18697">MLPDFEKNKFTEYELLMKFNPKIINSKIKAMNMQIECMYHLNMSHVITDENGRLVSTSYPLDKLVIYIVEEKNKLGYYKRKSNERLKILKRVISSYTLQEQRNIMRYMATNGRVKDFDVIDRLQVDLYKACHKTSDIEQIKPINDVATFNVEDKACTV</sequence>
<dbReference type="KEGG" id="sste:SAMEA4384403_2013"/>
<gene>
    <name evidence="1" type="ORF">SAMEA4384403_02013</name>
</gene>
<dbReference type="EMBL" id="LT906462">
    <property type="protein sequence ID" value="SNV75434.1"/>
    <property type="molecule type" value="Genomic_DNA"/>
</dbReference>
<accession>A0A239ZX95</accession>
<name>A0A239ZX95_9STAP</name>
<protein>
    <submittedName>
        <fullName evidence="1">Pathogenicity island protein</fullName>
    </submittedName>
</protein>
<dbReference type="RefSeq" id="WP_229726460.1">
    <property type="nucleotide sequence ID" value="NZ_BMDM01000001.1"/>
</dbReference>
<reference evidence="1 2" key="1">
    <citation type="submission" date="2017-06" db="EMBL/GenBank/DDBJ databases">
        <authorList>
            <consortium name="Pathogen Informatics"/>
        </authorList>
    </citation>
    <scope>NUCLEOTIDE SEQUENCE [LARGE SCALE GENOMIC DNA]</scope>
    <source>
        <strain evidence="1 2">NCTC13839</strain>
    </source>
</reference>
<organism evidence="1 2">
    <name type="scientific">Mammaliicoccus stepanovicii</name>
    <dbReference type="NCBI Taxonomy" id="643214"/>
    <lineage>
        <taxon>Bacteria</taxon>
        <taxon>Bacillati</taxon>
        <taxon>Bacillota</taxon>
        <taxon>Bacilli</taxon>
        <taxon>Bacillales</taxon>
        <taxon>Staphylococcaceae</taxon>
        <taxon>Mammaliicoccus</taxon>
    </lineage>
</organism>
<keyword evidence="2" id="KW-1185">Reference proteome</keyword>
<evidence type="ECO:0000313" key="1">
    <source>
        <dbReference type="EMBL" id="SNV75434.1"/>
    </source>
</evidence>
<evidence type="ECO:0000313" key="2">
    <source>
        <dbReference type="Proteomes" id="UP000242084"/>
    </source>
</evidence>
<dbReference type="AlphaFoldDB" id="A0A239ZX95"/>
<dbReference type="Proteomes" id="UP000242084">
    <property type="component" value="Chromosome 1"/>
</dbReference>